<dbReference type="PROSITE" id="PS51799">
    <property type="entry name" value="ZF_C2H2_AKAP95"/>
    <property type="match status" value="2"/>
</dbReference>
<evidence type="ECO:0000313" key="9">
    <source>
        <dbReference type="Proteomes" id="UP000694382"/>
    </source>
</evidence>
<keyword evidence="2" id="KW-0479">Metal-binding</keyword>
<evidence type="ECO:0000256" key="2">
    <source>
        <dbReference type="ARBA" id="ARBA00022723"/>
    </source>
</evidence>
<organism evidence="8 9">
    <name type="scientific">Geospiza parvula</name>
    <name type="common">Small tree-finch</name>
    <name type="synonym">Camarhynchus parvulus</name>
    <dbReference type="NCBI Taxonomy" id="87175"/>
    <lineage>
        <taxon>Eukaryota</taxon>
        <taxon>Metazoa</taxon>
        <taxon>Chordata</taxon>
        <taxon>Craniata</taxon>
        <taxon>Vertebrata</taxon>
        <taxon>Euteleostomi</taxon>
        <taxon>Archelosauria</taxon>
        <taxon>Archosauria</taxon>
        <taxon>Dinosauria</taxon>
        <taxon>Saurischia</taxon>
        <taxon>Theropoda</taxon>
        <taxon>Coelurosauria</taxon>
        <taxon>Aves</taxon>
        <taxon>Neognathae</taxon>
        <taxon>Neoaves</taxon>
        <taxon>Telluraves</taxon>
        <taxon>Australaves</taxon>
        <taxon>Passeriformes</taxon>
        <taxon>Thraupidae</taxon>
        <taxon>Camarhynchus</taxon>
    </lineage>
</organism>
<evidence type="ECO:0000256" key="3">
    <source>
        <dbReference type="ARBA" id="ARBA00022737"/>
    </source>
</evidence>
<keyword evidence="4 7" id="KW-0863">Zinc-finger</keyword>
<evidence type="ECO:0000313" key="8">
    <source>
        <dbReference type="Ensembl" id="ENSCPVP00000024884.1"/>
    </source>
</evidence>
<dbReference type="PANTHER" id="PTHR12190:SF4">
    <property type="entry name" value="A-KINASE ANCHOR PROTEIN 8-LIKE"/>
    <property type="match status" value="1"/>
</dbReference>
<keyword evidence="5" id="KW-0862">Zinc</keyword>
<evidence type="ECO:0000256" key="4">
    <source>
        <dbReference type="ARBA" id="ARBA00022771"/>
    </source>
</evidence>
<dbReference type="InterPro" id="IPR007071">
    <property type="entry name" value="AKAP95"/>
</dbReference>
<dbReference type="GO" id="GO:0034237">
    <property type="term" value="F:protein kinase A regulatory subunit binding"/>
    <property type="evidence" value="ECO:0007669"/>
    <property type="project" value="TreeGrafter"/>
</dbReference>
<dbReference type="Pfam" id="PF04988">
    <property type="entry name" value="AKAP95"/>
    <property type="match status" value="1"/>
</dbReference>
<keyword evidence="3" id="KW-0677">Repeat</keyword>
<keyword evidence="9" id="KW-1185">Reference proteome</keyword>
<comment type="subcellular location">
    <subcellularLocation>
        <location evidence="1">Nucleus</location>
    </subcellularLocation>
</comment>
<evidence type="ECO:0000256" key="6">
    <source>
        <dbReference type="ARBA" id="ARBA00023242"/>
    </source>
</evidence>
<dbReference type="Proteomes" id="UP000694382">
    <property type="component" value="Unassembled WGS sequence"/>
</dbReference>
<dbReference type="GO" id="GO:0016363">
    <property type="term" value="C:nuclear matrix"/>
    <property type="evidence" value="ECO:0007669"/>
    <property type="project" value="TreeGrafter"/>
</dbReference>
<dbReference type="GO" id="GO:0008270">
    <property type="term" value="F:zinc ion binding"/>
    <property type="evidence" value="ECO:0007669"/>
    <property type="project" value="UniProtKB-KW"/>
</dbReference>
<comment type="similarity">
    <text evidence="7">Belongs to the AKAP95 family.</text>
</comment>
<evidence type="ECO:0000256" key="1">
    <source>
        <dbReference type="ARBA" id="ARBA00004123"/>
    </source>
</evidence>
<keyword evidence="6" id="KW-0539">Nucleus</keyword>
<dbReference type="Ensembl" id="ENSCPVT00000027721.1">
    <property type="protein sequence ID" value="ENSCPVP00000024884.1"/>
    <property type="gene ID" value="ENSCPVG00000018312.1"/>
</dbReference>
<reference evidence="8" key="2">
    <citation type="submission" date="2025-09" db="UniProtKB">
        <authorList>
            <consortium name="Ensembl"/>
        </authorList>
    </citation>
    <scope>IDENTIFICATION</scope>
</reference>
<proteinExistence type="inferred from homology"/>
<dbReference type="PANTHER" id="PTHR12190">
    <property type="entry name" value="A-KINASE ANCHOR PROTEIN AKAP 8"/>
    <property type="match status" value="1"/>
</dbReference>
<dbReference type="GO" id="GO:0003677">
    <property type="term" value="F:DNA binding"/>
    <property type="evidence" value="ECO:0007669"/>
    <property type="project" value="InterPro"/>
</dbReference>
<dbReference type="AlphaFoldDB" id="A0A8U8BJK7"/>
<reference evidence="8" key="1">
    <citation type="submission" date="2025-08" db="UniProtKB">
        <authorList>
            <consortium name="Ensembl"/>
        </authorList>
    </citation>
    <scope>IDENTIFICATION</scope>
</reference>
<protein>
    <submittedName>
        <fullName evidence="8">Uncharacterized protein</fullName>
    </submittedName>
</protein>
<evidence type="ECO:0000256" key="7">
    <source>
        <dbReference type="PROSITE-ProRule" id="PRU01140"/>
    </source>
</evidence>
<sequence length="463" mass="52514">GFWVGFPGFGLDSLGFGLEFQGFGLDSLGFGADWNSWDFGLDSLGFGADWNSWDLGLEFQGFGLDSLGFWVGFPGILGWNSWDLGLIGIPGILDWIPWGLGWIPWGLGLIGFPGILGLDSLGFGVGFPGVWVGIPGIWGWIPWDFGLDSLGFGGFGLDSLGFWVGFPGVWVGIPGVWVGFPVNFPELPAHARCAGALSNAEENPQPRPRLPGGRKAQERQKKRHRDRMVERIQFVCSLCKFRTFFEDDIRQHLESKFHREHFQFVGTKLPQQTAQFLQEYVANKTRKTEERRRGIRDINAVIQQIQREQDLTQELGLEHFLRKVEAAHCSACDLLIPMHFGSIQRHLRSLDHNHNRRAMLEQSKRASLAVARSILNNKLISKKLEKFLQVGILGEFWGNFGGFWGFWGIFGEYFGFLGDFFGALRVFFLGNFWEFWGILGNFWGDFLGIFGVFPEFLGFWEYF</sequence>
<evidence type="ECO:0000256" key="5">
    <source>
        <dbReference type="ARBA" id="ARBA00022833"/>
    </source>
</evidence>
<name>A0A8U8BJK7_GEOPR</name>
<accession>A0A8U8BJK7</accession>
<dbReference type="InterPro" id="IPR034736">
    <property type="entry name" value="ZF_C2H2_AKAP95"/>
</dbReference>